<proteinExistence type="predicted"/>
<dbReference type="Proteomes" id="UP000054988">
    <property type="component" value="Unassembled WGS sequence"/>
</dbReference>
<dbReference type="EMBL" id="LATX01002192">
    <property type="protein sequence ID" value="KTB33060.1"/>
    <property type="molecule type" value="Genomic_DNA"/>
</dbReference>
<reference evidence="1 2" key="1">
    <citation type="submission" date="2015-12" db="EMBL/GenBank/DDBJ databases">
        <title>Draft genome sequence of Moniliophthora roreri, the causal agent of frosty pod rot of cacao.</title>
        <authorList>
            <person name="Aime M.C."/>
            <person name="Diaz-Valderrama J.R."/>
            <person name="Kijpornyongpan T."/>
            <person name="Phillips-Mora W."/>
        </authorList>
    </citation>
    <scope>NUCLEOTIDE SEQUENCE [LARGE SCALE GENOMIC DNA]</scope>
    <source>
        <strain evidence="1 2">MCA 2952</strain>
    </source>
</reference>
<dbReference type="AlphaFoldDB" id="A0A0W0FA00"/>
<evidence type="ECO:0000313" key="2">
    <source>
        <dbReference type="Proteomes" id="UP000054988"/>
    </source>
</evidence>
<accession>A0A0W0FA00</accession>
<evidence type="ECO:0000313" key="1">
    <source>
        <dbReference type="EMBL" id="KTB33060.1"/>
    </source>
</evidence>
<name>A0A0W0FA00_MONRR</name>
<gene>
    <name evidence="1" type="ORF">WG66_14388</name>
</gene>
<organism evidence="1 2">
    <name type="scientific">Moniliophthora roreri</name>
    <name type="common">Frosty pod rot fungus</name>
    <name type="synonym">Monilia roreri</name>
    <dbReference type="NCBI Taxonomy" id="221103"/>
    <lineage>
        <taxon>Eukaryota</taxon>
        <taxon>Fungi</taxon>
        <taxon>Dikarya</taxon>
        <taxon>Basidiomycota</taxon>
        <taxon>Agaricomycotina</taxon>
        <taxon>Agaricomycetes</taxon>
        <taxon>Agaricomycetidae</taxon>
        <taxon>Agaricales</taxon>
        <taxon>Marasmiineae</taxon>
        <taxon>Marasmiaceae</taxon>
        <taxon>Moniliophthora</taxon>
    </lineage>
</organism>
<comment type="caution">
    <text evidence="1">The sequence shown here is derived from an EMBL/GenBank/DDBJ whole genome shotgun (WGS) entry which is preliminary data.</text>
</comment>
<protein>
    <submittedName>
        <fullName evidence="1">Uncharacterized protein</fullName>
    </submittedName>
</protein>
<sequence>MHPPFTSTLLKINISPASGDLAPLEGAQLQSFFVLVKTLTAVNAVNLPTPQSLQ</sequence>